<name>A0A2N9H555_FAGSY</name>
<organism evidence="1">
    <name type="scientific">Fagus sylvatica</name>
    <name type="common">Beechnut</name>
    <dbReference type="NCBI Taxonomy" id="28930"/>
    <lineage>
        <taxon>Eukaryota</taxon>
        <taxon>Viridiplantae</taxon>
        <taxon>Streptophyta</taxon>
        <taxon>Embryophyta</taxon>
        <taxon>Tracheophyta</taxon>
        <taxon>Spermatophyta</taxon>
        <taxon>Magnoliopsida</taxon>
        <taxon>eudicotyledons</taxon>
        <taxon>Gunneridae</taxon>
        <taxon>Pentapetalae</taxon>
        <taxon>rosids</taxon>
        <taxon>fabids</taxon>
        <taxon>Fagales</taxon>
        <taxon>Fagaceae</taxon>
        <taxon>Fagus</taxon>
    </lineage>
</organism>
<evidence type="ECO:0000313" key="1">
    <source>
        <dbReference type="EMBL" id="SPD07035.1"/>
    </source>
</evidence>
<gene>
    <name evidence="1" type="ORF">FSB_LOCUS34917</name>
</gene>
<dbReference type="AlphaFoldDB" id="A0A2N9H555"/>
<protein>
    <submittedName>
        <fullName evidence="1">Uncharacterized protein</fullName>
    </submittedName>
</protein>
<dbReference type="EMBL" id="OIVN01002865">
    <property type="protein sequence ID" value="SPD07035.1"/>
    <property type="molecule type" value="Genomic_DNA"/>
</dbReference>
<proteinExistence type="predicted"/>
<accession>A0A2N9H555</accession>
<reference evidence="1" key="1">
    <citation type="submission" date="2018-02" db="EMBL/GenBank/DDBJ databases">
        <authorList>
            <person name="Cohen D.B."/>
            <person name="Kent A.D."/>
        </authorList>
    </citation>
    <scope>NUCLEOTIDE SEQUENCE</scope>
</reference>
<sequence>MVDVAPDVGFQRSWCPQKAYDTFFLKVMDLREVELGFERYGPANRGRWSVFGSPEGNFLIKIPARPGKILVIRELHVMSERVLFLKLLTSNFDDLGIPGNLAIPSFLRFRTCAKASLGKLLTIRELRIVAEVTLFLKVSHLQTKLLWVGKNLCANVAP</sequence>